<feature type="transmembrane region" description="Helical" evidence="9">
    <location>
        <begin position="295"/>
        <end position="317"/>
    </location>
</feature>
<comment type="caution">
    <text evidence="11">The sequence shown here is derived from an EMBL/GenBank/DDBJ whole genome shotgun (WGS) entry which is preliminary data.</text>
</comment>
<sequence length="511" mass="53897">MHARTRAHRNAPEPTITTTHAPGQVRPPVRPPRTRVTVTAPSSRAPAYVVLVPVALSLALGLWGVRRGGTMWRDEAVTCDIALRPLPDLWATLGHADAVHGLYYLLMHALFELSPGVDPLLLLRLPSVLATAAATGTLALLAHRLTGPRAGLLSGVVFTLLPPVQRYAQEGRSYALVCALVVWASYLLVRALRVRTGRAWLAYGAVALAACLLHEFAVLALAAHFAALPGPARRAGARTMAGVCVCLSPLAVLSTRQTDQVAWIGGVGAGALLGFGGVTVLGVGCAVALRRTGITGITGITGLALPLLVLPPLLLLLLSLAKPLYVDRYVLYAQAGLALLVGAALDRLVRAGGRVGVVAGLTAVAAVLALLPVTLQLRTAQSRTDDVTAVAEAVRAVGRDADGVLYLPSRRRIWSLPDPGPFRGLRDLALDGTPTASHTLYGTEAPAPVIRALMLATPRIVALRDPAGQPVDRTPEEEVKRQVLARYFVECGTRRVQGARVTVYAHPGHCQ</sequence>
<keyword evidence="7 9" id="KW-0472">Membrane</keyword>
<feature type="transmembrane region" description="Helical" evidence="9">
    <location>
        <begin position="121"/>
        <end position="143"/>
    </location>
</feature>
<keyword evidence="3 11" id="KW-0328">Glycosyltransferase</keyword>
<reference evidence="11" key="1">
    <citation type="submission" date="2022-03" db="EMBL/GenBank/DDBJ databases">
        <title>Streptomyces 7R015 and 7R016 isolated from Barleria lupulina in Thailand.</title>
        <authorList>
            <person name="Kanchanasin P."/>
            <person name="Phongsopitanun W."/>
            <person name="Tanasupawat S."/>
        </authorList>
    </citation>
    <scope>NUCLEOTIDE SEQUENCE</scope>
    <source>
        <strain evidence="11">7R015</strain>
    </source>
</reference>
<dbReference type="RefSeq" id="WP_242763092.1">
    <property type="nucleotide sequence ID" value="NZ_JALDAY010000002.1"/>
</dbReference>
<evidence type="ECO:0000256" key="4">
    <source>
        <dbReference type="ARBA" id="ARBA00022679"/>
    </source>
</evidence>
<keyword evidence="4 11" id="KW-0808">Transferase</keyword>
<feature type="transmembrane region" description="Helical" evidence="9">
    <location>
        <begin position="235"/>
        <end position="254"/>
    </location>
</feature>
<evidence type="ECO:0000313" key="11">
    <source>
        <dbReference type="EMBL" id="MCI3271126.1"/>
    </source>
</evidence>
<evidence type="ECO:0000313" key="12">
    <source>
        <dbReference type="Proteomes" id="UP001165269"/>
    </source>
</evidence>
<evidence type="ECO:0000256" key="8">
    <source>
        <dbReference type="SAM" id="MobiDB-lite"/>
    </source>
</evidence>
<feature type="transmembrane region" description="Helical" evidence="9">
    <location>
        <begin position="150"/>
        <end position="168"/>
    </location>
</feature>
<proteinExistence type="predicted"/>
<comment type="subcellular location">
    <subcellularLocation>
        <location evidence="1">Cell membrane</location>
        <topology evidence="1">Multi-pass membrane protein</topology>
    </subcellularLocation>
</comment>
<dbReference type="EC" id="2.4.-.-" evidence="11"/>
<keyword evidence="6 9" id="KW-1133">Transmembrane helix</keyword>
<evidence type="ECO:0000256" key="1">
    <source>
        <dbReference type="ARBA" id="ARBA00004651"/>
    </source>
</evidence>
<name>A0ABS9Y5B6_9ACTN</name>
<keyword evidence="2" id="KW-1003">Cell membrane</keyword>
<dbReference type="EMBL" id="JALDAY010000002">
    <property type="protein sequence ID" value="MCI3271126.1"/>
    <property type="molecule type" value="Genomic_DNA"/>
</dbReference>
<dbReference type="InterPro" id="IPR050297">
    <property type="entry name" value="LipidA_mod_glycosyltrf_83"/>
</dbReference>
<dbReference type="PANTHER" id="PTHR33908:SF3">
    <property type="entry name" value="UNDECAPRENYL PHOSPHATE-ALPHA-4-AMINO-4-DEOXY-L-ARABINOSE ARABINOSYL TRANSFERASE"/>
    <property type="match status" value="1"/>
</dbReference>
<feature type="transmembrane region" description="Helical" evidence="9">
    <location>
        <begin position="45"/>
        <end position="65"/>
    </location>
</feature>
<evidence type="ECO:0000256" key="9">
    <source>
        <dbReference type="SAM" id="Phobius"/>
    </source>
</evidence>
<accession>A0ABS9Y5B6</accession>
<dbReference type="GO" id="GO:0016757">
    <property type="term" value="F:glycosyltransferase activity"/>
    <property type="evidence" value="ECO:0007669"/>
    <property type="project" value="UniProtKB-KW"/>
</dbReference>
<dbReference type="Proteomes" id="UP001165269">
    <property type="component" value="Unassembled WGS sequence"/>
</dbReference>
<feature type="transmembrane region" description="Helical" evidence="9">
    <location>
        <begin position="329"/>
        <end position="349"/>
    </location>
</feature>
<feature type="region of interest" description="Disordered" evidence="8">
    <location>
        <begin position="1"/>
        <end position="34"/>
    </location>
</feature>
<keyword evidence="12" id="KW-1185">Reference proteome</keyword>
<evidence type="ECO:0000256" key="2">
    <source>
        <dbReference type="ARBA" id="ARBA00022475"/>
    </source>
</evidence>
<dbReference type="PANTHER" id="PTHR33908">
    <property type="entry name" value="MANNOSYLTRANSFERASE YKCB-RELATED"/>
    <property type="match status" value="1"/>
</dbReference>
<protein>
    <submittedName>
        <fullName evidence="11">Glycosyltransferase family 39 protein</fullName>
        <ecNumber evidence="11">2.4.-.-</ecNumber>
    </submittedName>
</protein>
<evidence type="ECO:0000256" key="6">
    <source>
        <dbReference type="ARBA" id="ARBA00022989"/>
    </source>
</evidence>
<dbReference type="InterPro" id="IPR038731">
    <property type="entry name" value="RgtA/B/C-like"/>
</dbReference>
<feature type="domain" description="Glycosyltransferase RgtA/B/C/D-like" evidence="10">
    <location>
        <begin position="120"/>
        <end position="247"/>
    </location>
</feature>
<feature type="transmembrane region" description="Helical" evidence="9">
    <location>
        <begin position="355"/>
        <end position="375"/>
    </location>
</feature>
<evidence type="ECO:0000256" key="5">
    <source>
        <dbReference type="ARBA" id="ARBA00022692"/>
    </source>
</evidence>
<feature type="transmembrane region" description="Helical" evidence="9">
    <location>
        <begin position="199"/>
        <end position="223"/>
    </location>
</feature>
<organism evidence="11 12">
    <name type="scientific">Streptomyces cylindrosporus</name>
    <dbReference type="NCBI Taxonomy" id="2927583"/>
    <lineage>
        <taxon>Bacteria</taxon>
        <taxon>Bacillati</taxon>
        <taxon>Actinomycetota</taxon>
        <taxon>Actinomycetes</taxon>
        <taxon>Kitasatosporales</taxon>
        <taxon>Streptomycetaceae</taxon>
        <taxon>Streptomyces</taxon>
    </lineage>
</organism>
<keyword evidence="5 9" id="KW-0812">Transmembrane</keyword>
<dbReference type="Pfam" id="PF13231">
    <property type="entry name" value="PMT_2"/>
    <property type="match status" value="1"/>
</dbReference>
<evidence type="ECO:0000259" key="10">
    <source>
        <dbReference type="Pfam" id="PF13231"/>
    </source>
</evidence>
<evidence type="ECO:0000256" key="7">
    <source>
        <dbReference type="ARBA" id="ARBA00023136"/>
    </source>
</evidence>
<feature type="transmembrane region" description="Helical" evidence="9">
    <location>
        <begin position="174"/>
        <end position="192"/>
    </location>
</feature>
<evidence type="ECO:0000256" key="3">
    <source>
        <dbReference type="ARBA" id="ARBA00022676"/>
    </source>
</evidence>
<feature type="transmembrane region" description="Helical" evidence="9">
    <location>
        <begin position="261"/>
        <end position="289"/>
    </location>
</feature>
<gene>
    <name evidence="11" type="ORF">MQP27_08380</name>
</gene>